<gene>
    <name evidence="2" type="ORF">LARV_03127</name>
</gene>
<name>A0A0S7BBW6_9CHLR</name>
<dbReference type="Gene3D" id="3.30.450.40">
    <property type="match status" value="1"/>
</dbReference>
<dbReference type="InterPro" id="IPR006675">
    <property type="entry name" value="HDIG_dom"/>
</dbReference>
<feature type="domain" description="HD-GYP" evidence="1">
    <location>
        <begin position="219"/>
        <end position="402"/>
    </location>
</feature>
<evidence type="ECO:0000259" key="1">
    <source>
        <dbReference type="PROSITE" id="PS51832"/>
    </source>
</evidence>
<reference evidence="2" key="1">
    <citation type="submission" date="2015-07" db="EMBL/GenBank/DDBJ databases">
        <title>Draft Genome Sequences of Anaerolinea thermolimosa IMO-1, Bellilinea caldifistulae GOMI-1, Leptolinea tardivitalis YMTK-2, Levilinea saccharolytica KIBI-1,Longilinea arvoryzae KOME-1, Previously Described as Members of the Anaerolineaceae (Chloroflexi).</title>
        <authorList>
            <person name="Sekiguchi Y."/>
            <person name="Ohashi A."/>
            <person name="Matsuura N."/>
            <person name="Tourlousse M.D."/>
        </authorList>
    </citation>
    <scope>NUCLEOTIDE SEQUENCE [LARGE SCALE GENOMIC DNA]</scope>
    <source>
        <strain evidence="2">KOME-1</strain>
    </source>
</reference>
<accession>A0A0S7BBW6</accession>
<protein>
    <submittedName>
        <fullName evidence="2">Protein containg uncharacterized domain HDIG</fullName>
    </submittedName>
</protein>
<evidence type="ECO:0000313" key="2">
    <source>
        <dbReference type="EMBL" id="GAP15343.1"/>
    </source>
</evidence>
<dbReference type="PANTHER" id="PTHR45228:SF4">
    <property type="entry name" value="LIPOPROTEIN"/>
    <property type="match status" value="1"/>
</dbReference>
<dbReference type="NCBIfam" id="TIGR00277">
    <property type="entry name" value="HDIG"/>
    <property type="match status" value="1"/>
</dbReference>
<dbReference type="RefSeq" id="WP_236709989.1">
    <property type="nucleotide sequence ID" value="NZ_DF967972.1"/>
</dbReference>
<dbReference type="InterPro" id="IPR052020">
    <property type="entry name" value="Cyclic_di-GMP/3'3'-cGAMP_PDE"/>
</dbReference>
<dbReference type="AlphaFoldDB" id="A0A0S7BBW6"/>
<dbReference type="SUPFAM" id="SSF55781">
    <property type="entry name" value="GAF domain-like"/>
    <property type="match status" value="1"/>
</dbReference>
<sequence>MTTPAWYLSFMRSASSKEAESETFLAGSLRSAGQIESDTKPTRHLPSDKMSMLLDLGRRLVATNSLDLIFTSTVRAAAEMVQGTFCKILTLDSTGSFICRAIFPSKIDPQNSIITGKPEPLVSQAIYEEILQSRLPSLLHYQDPRFSNQERRALGLFFIDTLMVAPLWVDLEPIGLLVLGDQARFNNSGLSLDEKLYLTSLISDQAASAISRASLLSQLTENRLETVLALAKTIEARDQYTGGHAQRVTDLTEKLARSLKLEEKDVQNIRWAALLHDIGKIGISDDILHRPGPLSDDEWEMMRQHPDIGAEIILMVSDLTEVAELVRCHHEQFDGSGYPRGLKGKEIPIGARILAVVDSYGAMTDGRVYRPASTHSEALAELKRCAGKNYDPVIVEQFARLF</sequence>
<dbReference type="InterPro" id="IPR003018">
    <property type="entry name" value="GAF"/>
</dbReference>
<dbReference type="InterPro" id="IPR037522">
    <property type="entry name" value="HD_GYP_dom"/>
</dbReference>
<dbReference type="InterPro" id="IPR029016">
    <property type="entry name" value="GAF-like_dom_sf"/>
</dbReference>
<dbReference type="Gene3D" id="1.10.3210.10">
    <property type="entry name" value="Hypothetical protein af1432"/>
    <property type="match status" value="1"/>
</dbReference>
<evidence type="ECO:0000313" key="3">
    <source>
        <dbReference type="Proteomes" id="UP000055060"/>
    </source>
</evidence>
<dbReference type="Pfam" id="PF01590">
    <property type="entry name" value="GAF"/>
    <property type="match status" value="1"/>
</dbReference>
<dbReference type="InterPro" id="IPR003607">
    <property type="entry name" value="HD/PDEase_dom"/>
</dbReference>
<dbReference type="Proteomes" id="UP000055060">
    <property type="component" value="Unassembled WGS sequence"/>
</dbReference>
<keyword evidence="3" id="KW-1185">Reference proteome</keyword>
<dbReference type="PANTHER" id="PTHR45228">
    <property type="entry name" value="CYCLIC DI-GMP PHOSPHODIESTERASE TM_0186-RELATED"/>
    <property type="match status" value="1"/>
</dbReference>
<organism evidence="2">
    <name type="scientific">Longilinea arvoryzae</name>
    <dbReference type="NCBI Taxonomy" id="360412"/>
    <lineage>
        <taxon>Bacteria</taxon>
        <taxon>Bacillati</taxon>
        <taxon>Chloroflexota</taxon>
        <taxon>Anaerolineae</taxon>
        <taxon>Anaerolineales</taxon>
        <taxon>Anaerolineaceae</taxon>
        <taxon>Longilinea</taxon>
    </lineage>
</organism>
<proteinExistence type="predicted"/>
<dbReference type="EMBL" id="DF967972">
    <property type="protein sequence ID" value="GAP15343.1"/>
    <property type="molecule type" value="Genomic_DNA"/>
</dbReference>
<dbReference type="SMART" id="SM00065">
    <property type="entry name" value="GAF"/>
    <property type="match status" value="1"/>
</dbReference>
<dbReference type="PROSITE" id="PS51832">
    <property type="entry name" value="HD_GYP"/>
    <property type="match status" value="1"/>
</dbReference>
<dbReference type="SUPFAM" id="SSF109604">
    <property type="entry name" value="HD-domain/PDEase-like"/>
    <property type="match status" value="1"/>
</dbReference>
<dbReference type="Pfam" id="PF13487">
    <property type="entry name" value="HD_5"/>
    <property type="match status" value="1"/>
</dbReference>
<dbReference type="STRING" id="360412.LARV_03127"/>
<dbReference type="SMART" id="SM00471">
    <property type="entry name" value="HDc"/>
    <property type="match status" value="1"/>
</dbReference>
<dbReference type="CDD" id="cd00077">
    <property type="entry name" value="HDc"/>
    <property type="match status" value="1"/>
</dbReference>